<dbReference type="AlphaFoldDB" id="A0AAN6MI55"/>
<feature type="domain" description="LysM" evidence="5">
    <location>
        <begin position="117"/>
        <end position="151"/>
    </location>
</feature>
<comment type="similarity">
    <text evidence="4">Belongs to the secreted LysM effector family.</text>
</comment>
<dbReference type="Proteomes" id="UP001303889">
    <property type="component" value="Unassembled WGS sequence"/>
</dbReference>
<keyword evidence="1" id="KW-0147">Chitin-binding</keyword>
<dbReference type="InterPro" id="IPR052210">
    <property type="entry name" value="LysM1-like"/>
</dbReference>
<dbReference type="Gene3D" id="3.10.350.10">
    <property type="entry name" value="LysM domain"/>
    <property type="match status" value="2"/>
</dbReference>
<keyword evidence="7" id="KW-1185">Reference proteome</keyword>
<evidence type="ECO:0000313" key="7">
    <source>
        <dbReference type="Proteomes" id="UP001303889"/>
    </source>
</evidence>
<dbReference type="PROSITE" id="PS51782">
    <property type="entry name" value="LYSM"/>
    <property type="match status" value="1"/>
</dbReference>
<evidence type="ECO:0000256" key="2">
    <source>
        <dbReference type="ARBA" id="ARBA00022729"/>
    </source>
</evidence>
<dbReference type="Pfam" id="PF01476">
    <property type="entry name" value="LysM"/>
    <property type="match status" value="2"/>
</dbReference>
<dbReference type="InterPro" id="IPR036779">
    <property type="entry name" value="LysM_dom_sf"/>
</dbReference>
<evidence type="ECO:0000256" key="1">
    <source>
        <dbReference type="ARBA" id="ARBA00022669"/>
    </source>
</evidence>
<name>A0AAN6MI55_9PEZI</name>
<evidence type="ECO:0000256" key="4">
    <source>
        <dbReference type="ARBA" id="ARBA00044955"/>
    </source>
</evidence>
<proteinExistence type="inferred from homology"/>
<dbReference type="CDD" id="cd00118">
    <property type="entry name" value="LysM"/>
    <property type="match status" value="2"/>
</dbReference>
<keyword evidence="3" id="KW-0843">Virulence</keyword>
<dbReference type="EMBL" id="MU855591">
    <property type="protein sequence ID" value="KAK3901306.1"/>
    <property type="molecule type" value="Genomic_DNA"/>
</dbReference>
<reference evidence="6" key="2">
    <citation type="submission" date="2023-05" db="EMBL/GenBank/DDBJ databases">
        <authorList>
            <consortium name="Lawrence Berkeley National Laboratory"/>
            <person name="Steindorff A."/>
            <person name="Hensen N."/>
            <person name="Bonometti L."/>
            <person name="Westerberg I."/>
            <person name="Brannstrom I.O."/>
            <person name="Guillou S."/>
            <person name="Cros-Aarteil S."/>
            <person name="Calhoun S."/>
            <person name="Haridas S."/>
            <person name="Kuo A."/>
            <person name="Mondo S."/>
            <person name="Pangilinan J."/>
            <person name="Riley R."/>
            <person name="Labutti K."/>
            <person name="Andreopoulos B."/>
            <person name="Lipzen A."/>
            <person name="Chen C."/>
            <person name="Yanf M."/>
            <person name="Daum C."/>
            <person name="Ng V."/>
            <person name="Clum A."/>
            <person name="Ohm R."/>
            <person name="Martin F."/>
            <person name="Silar P."/>
            <person name="Natvig D."/>
            <person name="Lalanne C."/>
            <person name="Gautier V."/>
            <person name="Ament-Velasquez S.L."/>
            <person name="Kruys A."/>
            <person name="Hutchinson M.I."/>
            <person name="Powell A.J."/>
            <person name="Barry K."/>
            <person name="Miller A.N."/>
            <person name="Grigoriev I.V."/>
            <person name="Debuchy R."/>
            <person name="Gladieux P."/>
            <person name="Thoren M.H."/>
            <person name="Johannesson H."/>
        </authorList>
    </citation>
    <scope>NUCLEOTIDE SEQUENCE</scope>
    <source>
        <strain evidence="6">CBS 103.79</strain>
    </source>
</reference>
<dbReference type="PANTHER" id="PTHR34997:SF2">
    <property type="entry name" value="LYSM DOMAIN-CONTAINING PROTEIN-RELATED"/>
    <property type="match status" value="1"/>
</dbReference>
<reference evidence="6" key="1">
    <citation type="journal article" date="2023" name="Mol. Phylogenet. Evol.">
        <title>Genome-scale phylogeny and comparative genomics of the fungal order Sordariales.</title>
        <authorList>
            <person name="Hensen N."/>
            <person name="Bonometti L."/>
            <person name="Westerberg I."/>
            <person name="Brannstrom I.O."/>
            <person name="Guillou S."/>
            <person name="Cros-Aarteil S."/>
            <person name="Calhoun S."/>
            <person name="Haridas S."/>
            <person name="Kuo A."/>
            <person name="Mondo S."/>
            <person name="Pangilinan J."/>
            <person name="Riley R."/>
            <person name="LaButti K."/>
            <person name="Andreopoulos B."/>
            <person name="Lipzen A."/>
            <person name="Chen C."/>
            <person name="Yan M."/>
            <person name="Daum C."/>
            <person name="Ng V."/>
            <person name="Clum A."/>
            <person name="Steindorff A."/>
            <person name="Ohm R.A."/>
            <person name="Martin F."/>
            <person name="Silar P."/>
            <person name="Natvig D.O."/>
            <person name="Lalanne C."/>
            <person name="Gautier V."/>
            <person name="Ament-Velasquez S.L."/>
            <person name="Kruys A."/>
            <person name="Hutchinson M.I."/>
            <person name="Powell A.J."/>
            <person name="Barry K."/>
            <person name="Miller A.N."/>
            <person name="Grigoriev I.V."/>
            <person name="Debuchy R."/>
            <person name="Gladieux P."/>
            <person name="Hiltunen Thoren M."/>
            <person name="Johannesson H."/>
        </authorList>
    </citation>
    <scope>NUCLEOTIDE SEQUENCE</scope>
    <source>
        <strain evidence="6">CBS 103.79</strain>
    </source>
</reference>
<dbReference type="InterPro" id="IPR018392">
    <property type="entry name" value="LysM"/>
</dbReference>
<evidence type="ECO:0000313" key="6">
    <source>
        <dbReference type="EMBL" id="KAK3901306.1"/>
    </source>
</evidence>
<comment type="caution">
    <text evidence="6">The sequence shown here is derived from an EMBL/GenBank/DDBJ whole genome shotgun (WGS) entry which is preliminary data.</text>
</comment>
<dbReference type="SUPFAM" id="SSF54106">
    <property type="entry name" value="LysM domain"/>
    <property type="match status" value="2"/>
</dbReference>
<dbReference type="GO" id="GO:0008061">
    <property type="term" value="F:chitin binding"/>
    <property type="evidence" value="ECO:0007669"/>
    <property type="project" value="UniProtKB-KW"/>
</dbReference>
<gene>
    <name evidence="6" type="ORF">C8A05DRAFT_35026</name>
</gene>
<dbReference type="PANTHER" id="PTHR34997">
    <property type="entry name" value="AM15"/>
    <property type="match status" value="1"/>
</dbReference>
<protein>
    <recommendedName>
        <fullName evidence="5">LysM domain-containing protein</fullName>
    </recommendedName>
</protein>
<organism evidence="6 7">
    <name type="scientific">Staphylotrichum tortipilum</name>
    <dbReference type="NCBI Taxonomy" id="2831512"/>
    <lineage>
        <taxon>Eukaryota</taxon>
        <taxon>Fungi</taxon>
        <taxon>Dikarya</taxon>
        <taxon>Ascomycota</taxon>
        <taxon>Pezizomycotina</taxon>
        <taxon>Sordariomycetes</taxon>
        <taxon>Sordariomycetidae</taxon>
        <taxon>Sordariales</taxon>
        <taxon>Chaetomiaceae</taxon>
        <taxon>Staphylotrichum</taxon>
    </lineage>
</organism>
<sequence>MPNATPKQEGMAAECAKLWLVGPDDTCESIETANGITETQFLQWNPAVGTTACTNLVRDFYHQHHDGSKHLNINHTRAVNLHHHSGDEHNHLRWKRPRHCAHTHGCGFENMTTSCRRFYFAQSGDGCWAIANSAGINLTNFYAWNPAVGEL</sequence>
<evidence type="ECO:0000259" key="5">
    <source>
        <dbReference type="PROSITE" id="PS51782"/>
    </source>
</evidence>
<keyword evidence="2" id="KW-0732">Signal</keyword>
<accession>A0AAN6MI55</accession>
<evidence type="ECO:0000256" key="3">
    <source>
        <dbReference type="ARBA" id="ARBA00023026"/>
    </source>
</evidence>